<protein>
    <submittedName>
        <fullName evidence="2">Uncharacterized protein</fullName>
    </submittedName>
</protein>
<dbReference type="AlphaFoldDB" id="A0A238VHL3"/>
<keyword evidence="1" id="KW-0732">Signal</keyword>
<feature type="signal peptide" evidence="1">
    <location>
        <begin position="1"/>
        <end position="20"/>
    </location>
</feature>
<organism evidence="2 3">
    <name type="scientific">Puniceibacterium sediminis</name>
    <dbReference type="NCBI Taxonomy" id="1608407"/>
    <lineage>
        <taxon>Bacteria</taxon>
        <taxon>Pseudomonadati</taxon>
        <taxon>Pseudomonadota</taxon>
        <taxon>Alphaproteobacteria</taxon>
        <taxon>Rhodobacterales</taxon>
        <taxon>Paracoccaceae</taxon>
        <taxon>Puniceibacterium</taxon>
    </lineage>
</organism>
<gene>
    <name evidence="2" type="ORF">SAMN06265370_102175</name>
</gene>
<evidence type="ECO:0000313" key="3">
    <source>
        <dbReference type="Proteomes" id="UP000198417"/>
    </source>
</evidence>
<dbReference type="EMBL" id="FZNN01000002">
    <property type="protein sequence ID" value="SNR33726.1"/>
    <property type="molecule type" value="Genomic_DNA"/>
</dbReference>
<feature type="chain" id="PRO_5012940999" evidence="1">
    <location>
        <begin position="21"/>
        <end position="255"/>
    </location>
</feature>
<dbReference type="RefSeq" id="WP_089269139.1">
    <property type="nucleotide sequence ID" value="NZ_FZNN01000002.1"/>
</dbReference>
<dbReference type="Proteomes" id="UP000198417">
    <property type="component" value="Unassembled WGS sequence"/>
</dbReference>
<sequence length="255" mass="27014">MKRFMIATALTTSLATAAFAATSAEQAQLEAFLPSIDASALTEEQMTLSVEVLNSDLSHDEKLSGLNTILTLGGEMPTEAVPTEAQRSEIGRYVDNIDYSMLTQAQIDSAMLAISNGGSPSEVKSQVEQILSTHTHVGTPAMPTEAQRAEIERYAPGVDLTTVSQAQLDSALSIISSGSNRSDTANIVKGVLLDDGKPLGEANTATVGQAAILARYAPDVKVETMTEAQLIMALAIIDRGGNDTEIEEKIQNVFK</sequence>
<evidence type="ECO:0000256" key="1">
    <source>
        <dbReference type="SAM" id="SignalP"/>
    </source>
</evidence>
<reference evidence="2 3" key="1">
    <citation type="submission" date="2017-06" db="EMBL/GenBank/DDBJ databases">
        <authorList>
            <person name="Kim H.J."/>
            <person name="Triplett B.A."/>
        </authorList>
    </citation>
    <scope>NUCLEOTIDE SEQUENCE [LARGE SCALE GENOMIC DNA]</scope>
    <source>
        <strain evidence="2 3">DSM 29052</strain>
    </source>
</reference>
<evidence type="ECO:0000313" key="2">
    <source>
        <dbReference type="EMBL" id="SNR33726.1"/>
    </source>
</evidence>
<accession>A0A238VHL3</accession>
<proteinExistence type="predicted"/>
<keyword evidence="3" id="KW-1185">Reference proteome</keyword>
<name>A0A238VHL3_9RHOB</name>
<dbReference type="OrthoDB" id="7870978at2"/>